<evidence type="ECO:0000256" key="6">
    <source>
        <dbReference type="ARBA" id="ARBA00022641"/>
    </source>
</evidence>
<dbReference type="GO" id="GO:0008083">
    <property type="term" value="F:growth factor activity"/>
    <property type="evidence" value="ECO:0007669"/>
    <property type="project" value="UniProtKB-UniRule"/>
</dbReference>
<keyword evidence="7 10" id="KW-0732">Signal</keyword>
<evidence type="ECO:0000256" key="8">
    <source>
        <dbReference type="ARBA" id="ARBA00022782"/>
    </source>
</evidence>
<comment type="PTM">
    <text evidence="10">Sulfation is important for activity and for the binding to a putative membrane receptor.</text>
</comment>
<accession>A0A921V1T5</accession>
<dbReference type="GO" id="GO:0005576">
    <property type="term" value="C:extracellular region"/>
    <property type="evidence" value="ECO:0007669"/>
    <property type="project" value="UniProtKB-SubCell"/>
</dbReference>
<comment type="caution">
    <text evidence="12">The sequence shown here is derived from an EMBL/GenBank/DDBJ whole genome shotgun (WGS) entry which is preliminary data.</text>
</comment>
<dbReference type="Proteomes" id="UP000807115">
    <property type="component" value="Chromosome 1"/>
</dbReference>
<dbReference type="GO" id="GO:0008283">
    <property type="term" value="P:cell population proliferation"/>
    <property type="evidence" value="ECO:0007669"/>
    <property type="project" value="UniProtKB-UniRule"/>
</dbReference>
<evidence type="ECO:0000256" key="3">
    <source>
        <dbReference type="ARBA" id="ARBA00010781"/>
    </source>
</evidence>
<dbReference type="GO" id="GO:0030154">
    <property type="term" value="P:cell differentiation"/>
    <property type="evidence" value="ECO:0007669"/>
    <property type="project" value="UniProtKB-UniRule"/>
</dbReference>
<feature type="signal peptide" evidence="10">
    <location>
        <begin position="1"/>
        <end position="31"/>
    </location>
</feature>
<keyword evidence="8 10" id="KW-0221">Differentiation</keyword>
<evidence type="ECO:0000313" key="13">
    <source>
        <dbReference type="Proteomes" id="UP000807115"/>
    </source>
</evidence>
<dbReference type="AlphaFoldDB" id="A0A921V1T5"/>
<protein>
    <recommendedName>
        <fullName evidence="10">Phytosulfokine</fullName>
    </recommendedName>
    <component>
        <recommendedName>
            <fullName evidence="10">Phytosulfokine-alpha</fullName>
            <shortName evidence="10">PSK-alpha</shortName>
            <shortName evidence="10">Phytosulfokine-a</shortName>
        </recommendedName>
    </component>
    <component>
        <recommendedName>
            <fullName evidence="10">Phytosulfokine-beta</fullName>
            <shortName evidence="10">PSK-beta</shortName>
            <shortName evidence="10">Phytosulfokine-b</shortName>
        </recommendedName>
    </component>
</protein>
<evidence type="ECO:0000313" key="12">
    <source>
        <dbReference type="EMBL" id="KAG0552073.1"/>
    </source>
</evidence>
<dbReference type="OrthoDB" id="1858282at2759"/>
<dbReference type="Gramene" id="EER92608">
    <property type="protein sequence ID" value="EER92608"/>
    <property type="gene ID" value="SORBI_3001G448300"/>
</dbReference>
<dbReference type="KEGG" id="sbi:8085257"/>
<comment type="similarity">
    <text evidence="3 10">Belongs to the phytosulfokine family.</text>
</comment>
<keyword evidence="4 10" id="KW-0217">Developmental protein</keyword>
<feature type="region of interest" description="Disordered" evidence="11">
    <location>
        <begin position="30"/>
        <end position="68"/>
    </location>
</feature>
<evidence type="ECO:0000256" key="11">
    <source>
        <dbReference type="SAM" id="MobiDB-lite"/>
    </source>
</evidence>
<organism evidence="12 13">
    <name type="scientific">Sorghum bicolor</name>
    <name type="common">Sorghum</name>
    <name type="synonym">Sorghum vulgare</name>
    <dbReference type="NCBI Taxonomy" id="4558"/>
    <lineage>
        <taxon>Eukaryota</taxon>
        <taxon>Viridiplantae</taxon>
        <taxon>Streptophyta</taxon>
        <taxon>Embryophyta</taxon>
        <taxon>Tracheophyta</taxon>
        <taxon>Spermatophyta</taxon>
        <taxon>Magnoliopsida</taxon>
        <taxon>Liliopsida</taxon>
        <taxon>Poales</taxon>
        <taxon>Poaceae</taxon>
        <taxon>PACMAD clade</taxon>
        <taxon>Panicoideae</taxon>
        <taxon>Andropogonodae</taxon>
        <taxon>Andropogoneae</taxon>
        <taxon>Sorghinae</taxon>
        <taxon>Sorghum</taxon>
    </lineage>
</organism>
<comment type="subcellular location">
    <subcellularLocation>
        <location evidence="2 10">Secreted</location>
    </subcellularLocation>
</comment>
<evidence type="ECO:0000256" key="10">
    <source>
        <dbReference type="RuleBase" id="RU368031"/>
    </source>
</evidence>
<gene>
    <name evidence="12" type="ORF">BDA96_01G477200</name>
</gene>
<keyword evidence="5 10" id="KW-0964">Secreted</keyword>
<name>A0A921V1T5_SORBI</name>
<dbReference type="Pfam" id="PF06404">
    <property type="entry name" value="PSK"/>
    <property type="match status" value="1"/>
</dbReference>
<dbReference type="InterPro" id="IPR009438">
    <property type="entry name" value="Phytosulfokine"/>
</dbReference>
<keyword evidence="6 10" id="KW-0765">Sulfation</keyword>
<dbReference type="OMA" id="CTTRGQA"/>
<sequence>MASGSRQLKASLLVVAALLLLICTCTTRGQAARPEPAGSSKDHMPQQLQHAAVSAAGGAAGHEKSGSAAGVEIMHRDEPEEMMSECEGGDEREECLMRRTLVAHTDYIYTQGKHN</sequence>
<evidence type="ECO:0000256" key="2">
    <source>
        <dbReference type="ARBA" id="ARBA00004613"/>
    </source>
</evidence>
<dbReference type="PANTHER" id="PTHR33285:SF58">
    <property type="entry name" value="PHYTOSULFOKINE"/>
    <property type="match status" value="1"/>
</dbReference>
<evidence type="ECO:0000256" key="4">
    <source>
        <dbReference type="ARBA" id="ARBA00022473"/>
    </source>
</evidence>
<dbReference type="EMBL" id="CM027680">
    <property type="protein sequence ID" value="KAG0552073.1"/>
    <property type="molecule type" value="Genomic_DNA"/>
</dbReference>
<comment type="PTM">
    <text evidence="10">PSK-alpha is produced by endopeptidase digestion. PSK-beta is produced from PSK-alpha by exopeptidase digestion.</text>
</comment>
<reference evidence="12" key="1">
    <citation type="journal article" date="2019" name="BMC Genomics">
        <title>A new reference genome for Sorghum bicolor reveals high levels of sequence similarity between sweet and grain genotypes: implications for the genetics of sugar metabolism.</title>
        <authorList>
            <person name="Cooper E.A."/>
            <person name="Brenton Z.W."/>
            <person name="Flinn B.S."/>
            <person name="Jenkins J."/>
            <person name="Shu S."/>
            <person name="Flowers D."/>
            <person name="Luo F."/>
            <person name="Wang Y."/>
            <person name="Xia P."/>
            <person name="Barry K."/>
            <person name="Daum C."/>
            <person name="Lipzen A."/>
            <person name="Yoshinaga Y."/>
            <person name="Schmutz J."/>
            <person name="Saski C."/>
            <person name="Vermerris W."/>
            <person name="Kresovich S."/>
        </authorList>
    </citation>
    <scope>NUCLEOTIDE SEQUENCE</scope>
</reference>
<feature type="chain" id="PRO_5038173361" description="Phytosulfokine" evidence="10">
    <location>
        <begin position="32"/>
        <end position="115"/>
    </location>
</feature>
<evidence type="ECO:0000256" key="1">
    <source>
        <dbReference type="ARBA" id="ARBA00003158"/>
    </source>
</evidence>
<dbReference type="PANTHER" id="PTHR33285">
    <property type="entry name" value="PHYTOSULFOKINES 3"/>
    <property type="match status" value="1"/>
</dbReference>
<comment type="function">
    <text evidence="1 10">Promotes plant cell differentiation, organogenesis and somatic embryogenesis as well as cell proliferation.</text>
</comment>
<evidence type="ECO:0000256" key="7">
    <source>
        <dbReference type="ARBA" id="ARBA00022729"/>
    </source>
</evidence>
<evidence type="ECO:0000256" key="5">
    <source>
        <dbReference type="ARBA" id="ARBA00022525"/>
    </source>
</evidence>
<keyword evidence="9 10" id="KW-0339">Growth factor</keyword>
<reference evidence="12" key="2">
    <citation type="submission" date="2020-10" db="EMBL/GenBank/DDBJ databases">
        <authorList>
            <person name="Cooper E.A."/>
            <person name="Brenton Z.W."/>
            <person name="Flinn B.S."/>
            <person name="Jenkins J."/>
            <person name="Shu S."/>
            <person name="Flowers D."/>
            <person name="Luo F."/>
            <person name="Wang Y."/>
            <person name="Xia P."/>
            <person name="Barry K."/>
            <person name="Daum C."/>
            <person name="Lipzen A."/>
            <person name="Yoshinaga Y."/>
            <person name="Schmutz J."/>
            <person name="Saski C."/>
            <person name="Vermerris W."/>
            <person name="Kresovich S."/>
        </authorList>
    </citation>
    <scope>NUCLEOTIDE SEQUENCE</scope>
</reference>
<evidence type="ECO:0000256" key="9">
    <source>
        <dbReference type="ARBA" id="ARBA00023030"/>
    </source>
</evidence>
<proteinExistence type="inferred from homology"/>